<dbReference type="SUPFAM" id="SSF103473">
    <property type="entry name" value="MFS general substrate transporter"/>
    <property type="match status" value="1"/>
</dbReference>
<dbReference type="OrthoDB" id="419734at2759"/>
<evidence type="ECO:0000256" key="2">
    <source>
        <dbReference type="ARBA" id="ARBA00022692"/>
    </source>
</evidence>
<feature type="transmembrane region" description="Helical" evidence="6">
    <location>
        <begin position="150"/>
        <end position="173"/>
    </location>
</feature>
<feature type="transmembrane region" description="Helical" evidence="6">
    <location>
        <begin position="21"/>
        <end position="41"/>
    </location>
</feature>
<evidence type="ECO:0008006" key="9">
    <source>
        <dbReference type="Google" id="ProtNLM"/>
    </source>
</evidence>
<dbReference type="PANTHER" id="PTHR23507">
    <property type="entry name" value="ZGC:174356"/>
    <property type="match status" value="1"/>
</dbReference>
<dbReference type="EMBL" id="MU827796">
    <property type="protein sequence ID" value="KAJ7328545.1"/>
    <property type="molecule type" value="Genomic_DNA"/>
</dbReference>
<name>A0A9W9YDM3_9CNID</name>
<evidence type="ECO:0000313" key="8">
    <source>
        <dbReference type="Proteomes" id="UP001163046"/>
    </source>
</evidence>
<keyword evidence="4 6" id="KW-0472">Membrane</keyword>
<feature type="transmembrane region" description="Helical" evidence="6">
    <location>
        <begin position="432"/>
        <end position="451"/>
    </location>
</feature>
<dbReference type="InterPro" id="IPR011701">
    <property type="entry name" value="MFS"/>
</dbReference>
<reference evidence="7" key="1">
    <citation type="submission" date="2023-01" db="EMBL/GenBank/DDBJ databases">
        <title>Genome assembly of the deep-sea coral Lophelia pertusa.</title>
        <authorList>
            <person name="Herrera S."/>
            <person name="Cordes E."/>
        </authorList>
    </citation>
    <scope>NUCLEOTIDE SEQUENCE</scope>
    <source>
        <strain evidence="7">USNM1676648</strain>
        <tissue evidence="7">Polyp</tissue>
    </source>
</reference>
<evidence type="ECO:0000256" key="1">
    <source>
        <dbReference type="ARBA" id="ARBA00004141"/>
    </source>
</evidence>
<dbReference type="Pfam" id="PF07690">
    <property type="entry name" value="MFS_1"/>
    <property type="match status" value="1"/>
</dbReference>
<dbReference type="GO" id="GO:0022857">
    <property type="term" value="F:transmembrane transporter activity"/>
    <property type="evidence" value="ECO:0007669"/>
    <property type="project" value="InterPro"/>
</dbReference>
<feature type="transmembrane region" description="Helical" evidence="6">
    <location>
        <begin position="313"/>
        <end position="335"/>
    </location>
</feature>
<feature type="transmembrane region" description="Helical" evidence="6">
    <location>
        <begin position="367"/>
        <end position="389"/>
    </location>
</feature>
<feature type="compositionally biased region" description="Basic and acidic residues" evidence="5">
    <location>
        <begin position="482"/>
        <end position="506"/>
    </location>
</feature>
<evidence type="ECO:0000256" key="5">
    <source>
        <dbReference type="SAM" id="MobiDB-lite"/>
    </source>
</evidence>
<protein>
    <recommendedName>
        <fullName evidence="9">Proton-coupled folate transporter-like</fullName>
    </recommendedName>
</protein>
<accession>A0A9W9YDM3</accession>
<evidence type="ECO:0000256" key="4">
    <source>
        <dbReference type="ARBA" id="ARBA00023136"/>
    </source>
</evidence>
<comment type="caution">
    <text evidence="7">The sequence shown here is derived from an EMBL/GenBank/DDBJ whole genome shotgun (WGS) entry which is preliminary data.</text>
</comment>
<feature type="transmembrane region" description="Helical" evidence="6">
    <location>
        <begin position="124"/>
        <end position="144"/>
    </location>
</feature>
<feature type="transmembrane region" description="Helical" evidence="6">
    <location>
        <begin position="276"/>
        <end position="301"/>
    </location>
</feature>
<sequence>MEPDTSINMSQKQLPTWRRYLTVEPVILFYAFGLMTSMPIWNQYVYFFVSEKKGFPYDELVMENEGAGCNFTGLNSTLKDLEIEVQSLATKIDLGNTFFMAIPSLIVAPFWGPWTDKSGRRKPALVAPAIGAVLQTVVVLMVMYFEWPLYVLFVGSAITGFSGFLTTMSLAAMSYIADTTEKTGIALRIAILQMLVFMGGVFSRLTSGLWIKKFGFIAPTWFALACFTASGLYAIFLVPENQDRAKHVKTRFFDLKGLKALVDVFRKQRECGRKSLLLLVIAGAVLTLTTMGLGGITALFVMRSPLCFGPTLVGYFLAYRMFFSGLGGAIGVKLLRRFFSEMTTSGISIVSQVGEMVLIAFSTRTWLVFIAPLLGIFKQTVNPIFLGILSRTVGADEQGALFCAYGILNIVSQFIGAMMFNSVYEATLGLKFGGFVFLLCAAVKIVPFCLLRCIQVSPVVEGDQETGEELTRLNDVEVNANKQDDELIRKENNSEENQKENDKPEEAIVSPEHVDLANPELEPSQAV</sequence>
<comment type="subcellular location">
    <subcellularLocation>
        <location evidence="1">Membrane</location>
        <topology evidence="1">Multi-pass membrane protein</topology>
    </subcellularLocation>
</comment>
<dbReference type="GO" id="GO:0016020">
    <property type="term" value="C:membrane"/>
    <property type="evidence" value="ECO:0007669"/>
    <property type="project" value="UniProtKB-SubCell"/>
</dbReference>
<dbReference type="PANTHER" id="PTHR23507:SF1">
    <property type="entry name" value="FI18259P1-RELATED"/>
    <property type="match status" value="1"/>
</dbReference>
<dbReference type="Proteomes" id="UP001163046">
    <property type="component" value="Unassembled WGS sequence"/>
</dbReference>
<keyword evidence="3 6" id="KW-1133">Transmembrane helix</keyword>
<feature type="transmembrane region" description="Helical" evidence="6">
    <location>
        <begin position="214"/>
        <end position="238"/>
    </location>
</feature>
<organism evidence="7 8">
    <name type="scientific">Desmophyllum pertusum</name>
    <dbReference type="NCBI Taxonomy" id="174260"/>
    <lineage>
        <taxon>Eukaryota</taxon>
        <taxon>Metazoa</taxon>
        <taxon>Cnidaria</taxon>
        <taxon>Anthozoa</taxon>
        <taxon>Hexacorallia</taxon>
        <taxon>Scleractinia</taxon>
        <taxon>Caryophylliina</taxon>
        <taxon>Caryophylliidae</taxon>
        <taxon>Desmophyllum</taxon>
    </lineage>
</organism>
<keyword evidence="8" id="KW-1185">Reference proteome</keyword>
<feature type="transmembrane region" description="Helical" evidence="6">
    <location>
        <begin position="401"/>
        <end position="420"/>
    </location>
</feature>
<dbReference type="Gene3D" id="1.20.1250.20">
    <property type="entry name" value="MFS general substrate transporter like domains"/>
    <property type="match status" value="1"/>
</dbReference>
<gene>
    <name evidence="7" type="ORF">OS493_024461</name>
</gene>
<feature type="region of interest" description="Disordered" evidence="5">
    <location>
        <begin position="481"/>
        <end position="527"/>
    </location>
</feature>
<keyword evidence="2 6" id="KW-0812">Transmembrane</keyword>
<dbReference type="InterPro" id="IPR036259">
    <property type="entry name" value="MFS_trans_sf"/>
</dbReference>
<proteinExistence type="predicted"/>
<feature type="transmembrane region" description="Helical" evidence="6">
    <location>
        <begin position="94"/>
        <end position="112"/>
    </location>
</feature>
<evidence type="ECO:0000256" key="6">
    <source>
        <dbReference type="SAM" id="Phobius"/>
    </source>
</evidence>
<evidence type="ECO:0000256" key="3">
    <source>
        <dbReference type="ARBA" id="ARBA00022989"/>
    </source>
</evidence>
<feature type="transmembrane region" description="Helical" evidence="6">
    <location>
        <begin position="185"/>
        <end position="202"/>
    </location>
</feature>
<dbReference type="AlphaFoldDB" id="A0A9W9YDM3"/>
<evidence type="ECO:0000313" key="7">
    <source>
        <dbReference type="EMBL" id="KAJ7328545.1"/>
    </source>
</evidence>